<dbReference type="InterPro" id="IPR005137">
    <property type="entry name" value="BtpA"/>
</dbReference>
<dbReference type="SUPFAM" id="SSF51366">
    <property type="entry name" value="Ribulose-phoshate binding barrel"/>
    <property type="match status" value="1"/>
</dbReference>
<accession>A0A0N5AG97</accession>
<dbReference type="PIRSF" id="PIRSF005956">
    <property type="entry name" value="BtpA"/>
    <property type="match status" value="1"/>
</dbReference>
<name>A0A0N5AG97_9BILA</name>
<keyword evidence="2" id="KW-1185">Reference proteome</keyword>
<evidence type="ECO:0000256" key="1">
    <source>
        <dbReference type="ARBA" id="ARBA00006007"/>
    </source>
</evidence>
<evidence type="ECO:0000313" key="3">
    <source>
        <dbReference type="WBParaSite" id="SMUV_0000333401-mRNA-1"/>
    </source>
</evidence>
<dbReference type="AlphaFoldDB" id="A0A0N5AG97"/>
<dbReference type="STRING" id="451379.A0A0N5AG97"/>
<proteinExistence type="inferred from homology"/>
<evidence type="ECO:0000313" key="2">
    <source>
        <dbReference type="Proteomes" id="UP000046393"/>
    </source>
</evidence>
<dbReference type="PANTHER" id="PTHR21381:SF3">
    <property type="entry name" value="SGC REGION PROTEIN SGCQ-RELATED"/>
    <property type="match status" value="1"/>
</dbReference>
<dbReference type="WBParaSite" id="SMUV_0000333401-mRNA-1">
    <property type="protein sequence ID" value="SMUV_0000333401-mRNA-1"/>
    <property type="gene ID" value="SMUV_0000333401"/>
</dbReference>
<dbReference type="InterPro" id="IPR011060">
    <property type="entry name" value="RibuloseP-bd_barrel"/>
</dbReference>
<dbReference type="Pfam" id="PF03437">
    <property type="entry name" value="BtpA"/>
    <property type="match status" value="1"/>
</dbReference>
<organism evidence="2 3">
    <name type="scientific">Syphacia muris</name>
    <dbReference type="NCBI Taxonomy" id="451379"/>
    <lineage>
        <taxon>Eukaryota</taxon>
        <taxon>Metazoa</taxon>
        <taxon>Ecdysozoa</taxon>
        <taxon>Nematoda</taxon>
        <taxon>Chromadorea</taxon>
        <taxon>Rhabditida</taxon>
        <taxon>Spirurina</taxon>
        <taxon>Oxyuridomorpha</taxon>
        <taxon>Oxyuroidea</taxon>
        <taxon>Oxyuridae</taxon>
        <taxon>Syphacia</taxon>
    </lineage>
</organism>
<sequence>MSSVQLLSKLWKITQFQRPFVIGMIHVPDGIMVENMHDVPYVQEADICPAITAHMTRACMAVNDALGNASNQFLRGVQILAAANQQAVAVAQACGFDFIRAECFTFSHVADEGLMSACAGKLLRYRHSIGADNIAIITDLKKKHSSHAITSDLSIGDVAKASEFFLADGLVITGKSTALKKENVFLEVQQHSKLPVFVGSGVTDKNVSYFKKADGLIVGSHFKENGYWMNRLDGRKVRNFMQLVRRLKREQ</sequence>
<reference evidence="3" key="1">
    <citation type="submission" date="2017-02" db="UniProtKB">
        <authorList>
            <consortium name="WormBaseParasite"/>
        </authorList>
    </citation>
    <scope>IDENTIFICATION</scope>
</reference>
<protein>
    <submittedName>
        <fullName evidence="3">BtpA family membrane complex biogenesis protein</fullName>
    </submittedName>
</protein>
<dbReference type="PANTHER" id="PTHR21381">
    <property type="entry name" value="ZGC:162297"/>
    <property type="match status" value="1"/>
</dbReference>
<dbReference type="Proteomes" id="UP000046393">
    <property type="component" value="Unplaced"/>
</dbReference>
<comment type="similarity">
    <text evidence="1">Belongs to the BtpA family.</text>
</comment>